<keyword evidence="8" id="KW-0862">Zinc</keyword>
<comment type="function">
    <text evidence="11">Required for coenzyme pyrroloquinoline quinone (PQQ) biosynthesis. It is thought that this protein is a protease that cleaves peptides bond in a small peptide (gene pqqA), providing the glutamate and tyrosine residues which are necessary for the synthesis of PQQ.</text>
</comment>
<evidence type="ECO:0000256" key="1">
    <source>
        <dbReference type="ARBA" id="ARBA00001947"/>
    </source>
</evidence>
<evidence type="ECO:0000313" key="16">
    <source>
        <dbReference type="EMBL" id="WCI00693.1"/>
    </source>
</evidence>
<keyword evidence="9" id="KW-0884">PQQ biosynthesis</keyword>
<dbReference type="Pfam" id="PF22456">
    <property type="entry name" value="PqqF-like_C_4"/>
    <property type="match status" value="1"/>
</dbReference>
<proteinExistence type="inferred from homology"/>
<evidence type="ECO:0000256" key="3">
    <source>
        <dbReference type="ARBA" id="ARBA00007261"/>
    </source>
</evidence>
<dbReference type="SUPFAM" id="SSF63411">
    <property type="entry name" value="LuxS/MPP-like metallohydrolase"/>
    <property type="match status" value="2"/>
</dbReference>
<dbReference type="EMBL" id="CP116669">
    <property type="protein sequence ID" value="WCI00693.1"/>
    <property type="molecule type" value="Genomic_DNA"/>
</dbReference>
<dbReference type="InterPro" id="IPR050626">
    <property type="entry name" value="Peptidase_M16"/>
</dbReference>
<dbReference type="InterPro" id="IPR011249">
    <property type="entry name" value="Metalloenz_LuxS/M16"/>
</dbReference>
<evidence type="ECO:0000256" key="4">
    <source>
        <dbReference type="ARBA" id="ARBA00015088"/>
    </source>
</evidence>
<evidence type="ECO:0000256" key="11">
    <source>
        <dbReference type="ARBA" id="ARBA00024932"/>
    </source>
</evidence>
<dbReference type="Pfam" id="PF00675">
    <property type="entry name" value="Peptidase_M16"/>
    <property type="match status" value="1"/>
</dbReference>
<dbReference type="NCBIfam" id="TIGR02110">
    <property type="entry name" value="PQQ_syn_pqqF"/>
    <property type="match status" value="1"/>
</dbReference>
<evidence type="ECO:0000259" key="14">
    <source>
        <dbReference type="Pfam" id="PF22455"/>
    </source>
</evidence>
<sequence>MPDATRHLTLANGLQLTLRHAPRLKRAAAALRVHAGSHDAPAQWPGLAHFLEHLFFLGTRTFAQQHGLMRYVQSLGGQVNASTRERTTDFFFEVPPAALAGGLERLCQMLVEPDLGIERQRQEREVIHAEFIAWSRNPQAQQQFALLQSVSPQHPLSGFHAGNRFTLALQDPAFQRALGMFHQRFYQGGQVTLSLCGPQPLDALERLGRQFGSLFPAGGRVEQAMPPPLLAADQPFIFAHEGLPEGGERALGLLIDLLGDSRPGGWLNALRQRGWLRGVKAEPLYAFAGQMLWHIDLQLGTDASVDEAIALLHGWFGFIRQSDLQHLNAQFGQLQRSRERAASPLELARRDSADQPFAALDKQALRALEALLASLPYASHGQWQIPAADPLLTAEPLAAKAPLPAALAISDALPPTREYAALYLRWHLPSPLRRALFPILGQALRPLQERAEQAALQLQFSEAGEYWQLRCAGQPSAVLRAVDEALALLNAPSHDSWQGQPNPEPAQIPIRALLKQLPDAILGSNAEPLPPCTLDQPLLDQVWATARWHGLALGFEELAALGAVLGACPGQGATATPLPIWQGRRWVDTALAGSENALLLFCPVAANQQASGRLLAQLLQGPVYQRLRVELQLGYAVFSAFRQIEGCNGLLFGVQSPHASHAEILAHLHALLSQGVTLDCTARQALAEQFVESAMANAEVAEWAWQAHMAIQSDRLNDLHRSILMTQQADLDVLLGSLLAHRAPWLCLANAAAPGPAW</sequence>
<dbReference type="PANTHER" id="PTHR43690">
    <property type="entry name" value="NARDILYSIN"/>
    <property type="match status" value="1"/>
</dbReference>
<dbReference type="InterPro" id="IPR054734">
    <property type="entry name" value="PqqF-like_C_4"/>
</dbReference>
<dbReference type="PANTHER" id="PTHR43690:SF18">
    <property type="entry name" value="INSULIN-DEGRADING ENZYME-RELATED"/>
    <property type="match status" value="1"/>
</dbReference>
<evidence type="ECO:0000256" key="10">
    <source>
        <dbReference type="ARBA" id="ARBA00023049"/>
    </source>
</evidence>
<dbReference type="InterPro" id="IPR011765">
    <property type="entry name" value="Pept_M16_N"/>
</dbReference>
<dbReference type="Pfam" id="PF22455">
    <property type="entry name" value="PqqF_C_3"/>
    <property type="match status" value="1"/>
</dbReference>
<evidence type="ECO:0000256" key="6">
    <source>
        <dbReference type="ARBA" id="ARBA00022723"/>
    </source>
</evidence>
<accession>A0ABY7RA60</accession>
<dbReference type="InterPro" id="IPR011844">
    <property type="entry name" value="PQQ_synth_PqqF"/>
</dbReference>
<organism evidence="16 17">
    <name type="scientific">Pseudomonas capeferrum</name>
    <dbReference type="NCBI Taxonomy" id="1495066"/>
    <lineage>
        <taxon>Bacteria</taxon>
        <taxon>Pseudomonadati</taxon>
        <taxon>Pseudomonadota</taxon>
        <taxon>Gammaproteobacteria</taxon>
        <taxon>Pseudomonadales</taxon>
        <taxon>Pseudomonadaceae</taxon>
        <taxon>Pseudomonas</taxon>
    </lineage>
</organism>
<dbReference type="Proteomes" id="UP001214301">
    <property type="component" value="Chromosome"/>
</dbReference>
<comment type="cofactor">
    <cofactor evidence="1">
        <name>Zn(2+)</name>
        <dbReference type="ChEBI" id="CHEBI:29105"/>
    </cofactor>
</comment>
<evidence type="ECO:0000256" key="2">
    <source>
        <dbReference type="ARBA" id="ARBA00004886"/>
    </source>
</evidence>
<keyword evidence="10" id="KW-0482">Metalloprotease</keyword>
<evidence type="ECO:0000256" key="5">
    <source>
        <dbReference type="ARBA" id="ARBA00022670"/>
    </source>
</evidence>
<feature type="domain" description="Coenzyme PQQ synthesis protein F C-terminal lobe" evidence="14">
    <location>
        <begin position="420"/>
        <end position="552"/>
    </location>
</feature>
<gene>
    <name evidence="16" type="primary">pqqF</name>
    <name evidence="16" type="ORF">PMC74_01960</name>
</gene>
<dbReference type="InterPro" id="IPR054733">
    <property type="entry name" value="PqqF_C_3"/>
</dbReference>
<comment type="pathway">
    <text evidence="2">Cofactor biosynthesis; pyrroloquinoline quinone biosynthesis.</text>
</comment>
<evidence type="ECO:0000256" key="8">
    <source>
        <dbReference type="ARBA" id="ARBA00022833"/>
    </source>
</evidence>
<reference evidence="16 17" key="1">
    <citation type="journal article" date="2020" name="Front. Microbiol.">
        <title>Toward Biorecycling: Isolation of a Soil Bacterium That Grows on a Polyurethane Oligomer and Monomer.</title>
        <authorList>
            <person name="Espinosa M.J.C."/>
            <person name="Blanco A.C."/>
            <person name="Schmidgall T."/>
            <person name="Atanasoff-Kardjalieff A.K."/>
            <person name="Kappelmeyer U."/>
            <person name="Tischler D."/>
            <person name="Pieper D.H."/>
            <person name="Heipieper H.J."/>
            <person name="Eberlein C."/>
        </authorList>
    </citation>
    <scope>NUCLEOTIDE SEQUENCE [LARGE SCALE GENOMIC DNA]</scope>
    <source>
        <strain evidence="16 17">TDA1</strain>
    </source>
</reference>
<keyword evidence="17" id="KW-1185">Reference proteome</keyword>
<evidence type="ECO:0000259" key="13">
    <source>
        <dbReference type="Pfam" id="PF00675"/>
    </source>
</evidence>
<name>A0ABY7RA60_9PSED</name>
<dbReference type="PROSITE" id="PS00143">
    <property type="entry name" value="INSULINASE"/>
    <property type="match status" value="1"/>
</dbReference>
<evidence type="ECO:0000256" key="7">
    <source>
        <dbReference type="ARBA" id="ARBA00022801"/>
    </source>
</evidence>
<dbReference type="Gene3D" id="3.30.830.10">
    <property type="entry name" value="Metalloenzyme, LuxS/M16 peptidase-like"/>
    <property type="match status" value="2"/>
</dbReference>
<dbReference type="GO" id="GO:0016787">
    <property type="term" value="F:hydrolase activity"/>
    <property type="evidence" value="ECO:0007669"/>
    <property type="project" value="UniProtKB-KW"/>
</dbReference>
<protein>
    <recommendedName>
        <fullName evidence="4">Coenzyme PQQ synthesis protein F</fullName>
    </recommendedName>
    <alternativeName>
        <fullName evidence="12">Pyrroloquinoline quinone biosynthesis protein F</fullName>
    </alternativeName>
</protein>
<dbReference type="GeneID" id="301038914"/>
<feature type="domain" description="Coenzyme PQQ synthesis protein F-like C-terminal lobe" evidence="15">
    <location>
        <begin position="614"/>
        <end position="697"/>
    </location>
</feature>
<feature type="domain" description="Peptidase M16 N-terminal" evidence="13">
    <location>
        <begin position="19"/>
        <end position="143"/>
    </location>
</feature>
<comment type="similarity">
    <text evidence="3">Belongs to the peptidase M16 family.</text>
</comment>
<evidence type="ECO:0000256" key="12">
    <source>
        <dbReference type="ARBA" id="ARBA00030977"/>
    </source>
</evidence>
<keyword evidence="6" id="KW-0479">Metal-binding</keyword>
<evidence type="ECO:0000256" key="9">
    <source>
        <dbReference type="ARBA" id="ARBA00022905"/>
    </source>
</evidence>
<dbReference type="InterPro" id="IPR001431">
    <property type="entry name" value="Pept_M16_Zn_BS"/>
</dbReference>
<keyword evidence="5" id="KW-0645">Protease</keyword>
<evidence type="ECO:0000259" key="15">
    <source>
        <dbReference type="Pfam" id="PF22456"/>
    </source>
</evidence>
<keyword evidence="7 16" id="KW-0378">Hydrolase</keyword>
<dbReference type="RefSeq" id="WP_033703073.1">
    <property type="nucleotide sequence ID" value="NZ_CP116669.1"/>
</dbReference>
<evidence type="ECO:0000313" key="17">
    <source>
        <dbReference type="Proteomes" id="UP001214301"/>
    </source>
</evidence>